<dbReference type="FunFam" id="3.30.830.10:FF:000004">
    <property type="entry name" value="Putative insulin-degrading enzyme"/>
    <property type="match status" value="1"/>
</dbReference>
<dbReference type="Proteomes" id="UP000009022">
    <property type="component" value="Unassembled WGS sequence"/>
</dbReference>
<evidence type="ECO:0000313" key="18">
    <source>
        <dbReference type="Proteomes" id="UP000009022"/>
    </source>
</evidence>
<organism evidence="17 18">
    <name type="scientific">Trichoplax adhaerens</name>
    <name type="common">Trichoplax reptans</name>
    <dbReference type="NCBI Taxonomy" id="10228"/>
    <lineage>
        <taxon>Eukaryota</taxon>
        <taxon>Metazoa</taxon>
        <taxon>Placozoa</taxon>
        <taxon>Uniplacotomia</taxon>
        <taxon>Trichoplacea</taxon>
        <taxon>Trichoplacidae</taxon>
        <taxon>Trichoplax</taxon>
    </lineage>
</organism>
<dbReference type="STRING" id="10228.B3S2Y5"/>
<dbReference type="FunCoup" id="B3S2Y5">
    <property type="interactions" value="2091"/>
</dbReference>
<dbReference type="FunFam" id="3.30.830.10:FF:000003">
    <property type="entry name" value="Insulin-degrading enzyme"/>
    <property type="match status" value="1"/>
</dbReference>
<dbReference type="EC" id="3.4.24.56" evidence="8"/>
<keyword evidence="5" id="KW-0862">Zinc</keyword>
<dbReference type="AlphaFoldDB" id="B3S2Y5"/>
<evidence type="ECO:0000259" key="15">
    <source>
        <dbReference type="Pfam" id="PF16187"/>
    </source>
</evidence>
<evidence type="ECO:0000259" key="14">
    <source>
        <dbReference type="Pfam" id="PF05193"/>
    </source>
</evidence>
<sequence length="940" mass="108532">MEKVIDPRVLRASDNIIRSAEDKRLYRSLQLSNHIKVILVQDDKADKAAASLDVHIGHLMDPPELPGLAHFCEHMLFLGTEKYPLENGFSQFLSEHSGSSNAFTSAEHTNYYFEVATQYLQEALDRFSQFFIAPLFNADSKDREVKAINSENDNNKKSDLWRLSQLDKSTCKPSHPFSKFGTGNLYTLGTRALEKKIDVREELLKFHSQYYSANLMTLAIVSKESLDDLSKIAIECFSSIVDKNILKPEFNDHPYGADELQTKFCVVPIKDTPIIELLFPLPDMSEHYTSKPCHYIAHLVGHEGSGSLLSLLKSKGWINTLQAGAKHGAKGFMFFMISCKLTEEGFNHLNEIISYIFQYLTLLRNSGPQEWIFTECQNLGEMNFRFKDRERPQGYAVYLASSLQKYPLEEVLCAQFLMQSYSPDIIKEVLDHLRPESFRLFVISPKFEDIADKTEEWYGTRYKEEKIPLDLIQSWAEVGETDGLNLPRRNEFIPTDFDIKKSSDKPTQYPTIIKEDSLSKTWFKQDNSFFLPKACFCFDITSPFTYVDPAHFNMTRLFVTLVMDSLNEFAYDAEIAGISYILHATFYGIQLIIRGYNDKQKVLLSKILNEVAQFKIDPKRFLIIKNEYKRQLLNFKAEKPYMHAAYYVNYLLEDTFWTNDDLSDALDDISCEQVQAFIPLFLSRLYIEALLMGNLTQEEAIEISTLVCSVFRDCAGTKALLPSQRMKHRQIQLQDGCSYLFEVVNDVHPSSCIEVYYQYGLQSTTTNSLIELFCQVINEPCFDILRTKEQLGYIVFSGVRRAHGAQGLRVLVQSDHNPAFVESRIEAFMVSMKEHLELLTEENFRKHLNALIIRKSEKPKKLNEECHRYFSEIVSRQYNFDRDNIEINYLKTVNKTELLQFYMDLIEKDAPKRKKLSVRVVSRKVAGKSAYVHFSVCNIS</sequence>
<evidence type="ECO:0000256" key="11">
    <source>
        <dbReference type="ARBA" id="ARBA00080349"/>
    </source>
</evidence>
<dbReference type="SUPFAM" id="SSF63411">
    <property type="entry name" value="LuxS/MPP-like metallohydrolase"/>
    <property type="match status" value="4"/>
</dbReference>
<evidence type="ECO:0000259" key="13">
    <source>
        <dbReference type="Pfam" id="PF00675"/>
    </source>
</evidence>
<dbReference type="KEGG" id="tad:TRIADDRAFT_28404"/>
<evidence type="ECO:0000256" key="10">
    <source>
        <dbReference type="ARBA" id="ARBA00074992"/>
    </source>
</evidence>
<dbReference type="HOGENOM" id="CLU_004639_1_1_1"/>
<evidence type="ECO:0000256" key="3">
    <source>
        <dbReference type="ARBA" id="ARBA00022723"/>
    </source>
</evidence>
<keyword evidence="2" id="KW-0645">Protease</keyword>
<dbReference type="InterPro" id="IPR011765">
    <property type="entry name" value="Pept_M16_N"/>
</dbReference>
<evidence type="ECO:0000256" key="7">
    <source>
        <dbReference type="ARBA" id="ARBA00052248"/>
    </source>
</evidence>
<dbReference type="InParanoid" id="B3S2Y5"/>
<dbReference type="PANTHER" id="PTHR43690:SF18">
    <property type="entry name" value="INSULIN-DEGRADING ENZYME-RELATED"/>
    <property type="match status" value="1"/>
</dbReference>
<reference evidence="17 18" key="1">
    <citation type="journal article" date="2008" name="Nature">
        <title>The Trichoplax genome and the nature of placozoans.</title>
        <authorList>
            <person name="Srivastava M."/>
            <person name="Begovic E."/>
            <person name="Chapman J."/>
            <person name="Putnam N.H."/>
            <person name="Hellsten U."/>
            <person name="Kawashima T."/>
            <person name="Kuo A."/>
            <person name="Mitros T."/>
            <person name="Salamov A."/>
            <person name="Carpenter M.L."/>
            <person name="Signorovitch A.Y."/>
            <person name="Moreno M.A."/>
            <person name="Kamm K."/>
            <person name="Grimwood J."/>
            <person name="Schmutz J."/>
            <person name="Shapiro H."/>
            <person name="Grigoriev I.V."/>
            <person name="Buss L.W."/>
            <person name="Schierwater B."/>
            <person name="Dellaporta S.L."/>
            <person name="Rokhsar D.S."/>
        </authorList>
    </citation>
    <scope>NUCLEOTIDE SEQUENCE [LARGE SCALE GENOMIC DNA]</scope>
    <source>
        <strain evidence="17 18">Grell-BS-1999</strain>
    </source>
</reference>
<dbReference type="eggNOG" id="KOG0959">
    <property type="taxonomic scope" value="Eukaryota"/>
</dbReference>
<keyword evidence="18" id="KW-1185">Reference proteome</keyword>
<dbReference type="InterPro" id="IPR054734">
    <property type="entry name" value="PqqF-like_C_4"/>
</dbReference>
<dbReference type="GO" id="GO:0005739">
    <property type="term" value="C:mitochondrion"/>
    <property type="evidence" value="ECO:0000318"/>
    <property type="project" value="GO_Central"/>
</dbReference>
<proteinExistence type="inferred from homology"/>
<dbReference type="OMA" id="WIFDEMK"/>
<dbReference type="GO" id="GO:0043171">
    <property type="term" value="P:peptide catabolic process"/>
    <property type="evidence" value="ECO:0000318"/>
    <property type="project" value="GO_Central"/>
</dbReference>
<dbReference type="GeneID" id="6755781"/>
<dbReference type="Pfam" id="PF16187">
    <property type="entry name" value="Peptidase_M16_M"/>
    <property type="match status" value="1"/>
</dbReference>
<feature type="domain" description="Peptidase M16 C-terminal" evidence="14">
    <location>
        <begin position="200"/>
        <end position="378"/>
    </location>
</feature>
<evidence type="ECO:0000256" key="5">
    <source>
        <dbReference type="ARBA" id="ARBA00022833"/>
    </source>
</evidence>
<dbReference type="Pfam" id="PF05193">
    <property type="entry name" value="Peptidase_M16_C"/>
    <property type="match status" value="1"/>
</dbReference>
<evidence type="ECO:0000256" key="12">
    <source>
        <dbReference type="RuleBase" id="RU004447"/>
    </source>
</evidence>
<evidence type="ECO:0000313" key="17">
    <source>
        <dbReference type="EMBL" id="EDV22870.1"/>
    </source>
</evidence>
<keyword evidence="6" id="KW-0482">Metalloprotease</keyword>
<dbReference type="GO" id="GO:0046872">
    <property type="term" value="F:metal ion binding"/>
    <property type="evidence" value="ECO:0007669"/>
    <property type="project" value="UniProtKB-KW"/>
</dbReference>
<dbReference type="InterPro" id="IPR001431">
    <property type="entry name" value="Pept_M16_Zn_BS"/>
</dbReference>
<evidence type="ECO:0000256" key="9">
    <source>
        <dbReference type="ARBA" id="ARBA00070422"/>
    </source>
</evidence>
<evidence type="ECO:0000259" key="16">
    <source>
        <dbReference type="Pfam" id="PF22456"/>
    </source>
</evidence>
<keyword evidence="3" id="KW-0479">Metal-binding</keyword>
<dbReference type="FunFam" id="3.30.830.10:FF:000005">
    <property type="entry name" value="nardilysin isoform X1"/>
    <property type="match status" value="1"/>
</dbReference>
<evidence type="ECO:0000256" key="6">
    <source>
        <dbReference type="ARBA" id="ARBA00023049"/>
    </source>
</evidence>
<dbReference type="PROSITE" id="PS00143">
    <property type="entry name" value="INSULINASE"/>
    <property type="match status" value="1"/>
</dbReference>
<evidence type="ECO:0000256" key="1">
    <source>
        <dbReference type="ARBA" id="ARBA00007261"/>
    </source>
</evidence>
<dbReference type="OrthoDB" id="952271at2759"/>
<dbReference type="GO" id="GO:0051603">
    <property type="term" value="P:proteolysis involved in protein catabolic process"/>
    <property type="evidence" value="ECO:0000318"/>
    <property type="project" value="GO_Central"/>
</dbReference>
<dbReference type="RefSeq" id="XP_002114736.1">
    <property type="nucleotide sequence ID" value="XM_002114700.1"/>
</dbReference>
<evidence type="ECO:0000256" key="2">
    <source>
        <dbReference type="ARBA" id="ARBA00022670"/>
    </source>
</evidence>
<comment type="catalytic activity">
    <reaction evidence="7">
        <text>Degradation of insulin, glucagon and other polypeptides. No action on proteins.</text>
        <dbReference type="EC" id="3.4.24.56"/>
    </reaction>
</comment>
<dbReference type="PANTHER" id="PTHR43690">
    <property type="entry name" value="NARDILYSIN"/>
    <property type="match status" value="1"/>
</dbReference>
<name>B3S2Y5_TRIAD</name>
<protein>
    <recommendedName>
        <fullName evidence="9">Insulin-degrading enzyme</fullName>
        <ecNumber evidence="8">3.4.24.56</ecNumber>
    </recommendedName>
    <alternativeName>
        <fullName evidence="11">Insulin protease</fullName>
    </alternativeName>
    <alternativeName>
        <fullName evidence="10">Insulysin</fullName>
    </alternativeName>
</protein>
<dbReference type="InterPro" id="IPR011249">
    <property type="entry name" value="Metalloenz_LuxS/M16"/>
</dbReference>
<evidence type="ECO:0000256" key="4">
    <source>
        <dbReference type="ARBA" id="ARBA00022801"/>
    </source>
</evidence>
<feature type="domain" description="Coenzyme PQQ synthesis protein F-like C-terminal lobe" evidence="16">
    <location>
        <begin position="772"/>
        <end position="869"/>
    </location>
</feature>
<dbReference type="GO" id="GO:0005829">
    <property type="term" value="C:cytosol"/>
    <property type="evidence" value="ECO:0000318"/>
    <property type="project" value="GO_Central"/>
</dbReference>
<dbReference type="GO" id="GO:0004222">
    <property type="term" value="F:metalloendopeptidase activity"/>
    <property type="evidence" value="ECO:0000318"/>
    <property type="project" value="GO_Central"/>
</dbReference>
<dbReference type="Pfam" id="PF22456">
    <property type="entry name" value="PqqF-like_C_4"/>
    <property type="match status" value="1"/>
</dbReference>
<dbReference type="MEROPS" id="M16.008"/>
<feature type="domain" description="Peptidase M16 N-terminal" evidence="13">
    <location>
        <begin position="37"/>
        <end position="173"/>
    </location>
</feature>
<dbReference type="Gene3D" id="3.30.830.10">
    <property type="entry name" value="Metalloenzyme, LuxS/M16 peptidase-like"/>
    <property type="match status" value="4"/>
</dbReference>
<keyword evidence="4" id="KW-0378">Hydrolase</keyword>
<dbReference type="EMBL" id="DS985248">
    <property type="protein sequence ID" value="EDV22870.1"/>
    <property type="molecule type" value="Genomic_DNA"/>
</dbReference>
<gene>
    <name evidence="17" type="ORF">TRIADDRAFT_28404</name>
</gene>
<dbReference type="InterPro" id="IPR032632">
    <property type="entry name" value="Peptidase_M16_M"/>
</dbReference>
<evidence type="ECO:0000256" key="8">
    <source>
        <dbReference type="ARBA" id="ARBA00066874"/>
    </source>
</evidence>
<accession>B3S2Y5</accession>
<comment type="similarity">
    <text evidence="1 12">Belongs to the peptidase M16 family.</text>
</comment>
<dbReference type="PhylomeDB" id="B3S2Y5"/>
<feature type="domain" description="Peptidase M16 middle/third" evidence="15">
    <location>
        <begin position="384"/>
        <end position="664"/>
    </location>
</feature>
<dbReference type="InterPro" id="IPR007863">
    <property type="entry name" value="Peptidase_M16_C"/>
</dbReference>
<dbReference type="InterPro" id="IPR050626">
    <property type="entry name" value="Peptidase_M16"/>
</dbReference>
<dbReference type="CTD" id="6755781"/>
<dbReference type="Pfam" id="PF00675">
    <property type="entry name" value="Peptidase_M16"/>
    <property type="match status" value="1"/>
</dbReference>